<dbReference type="PANTHER" id="PTHR39332:SF7">
    <property type="entry name" value="SRPBCC FAMILY PROTEIN"/>
    <property type="match status" value="1"/>
</dbReference>
<keyword evidence="3" id="KW-1185">Reference proteome</keyword>
<dbReference type="SUPFAM" id="SSF55961">
    <property type="entry name" value="Bet v1-like"/>
    <property type="match status" value="1"/>
</dbReference>
<proteinExistence type="predicted"/>
<dbReference type="Gene3D" id="3.30.530.20">
    <property type="match status" value="1"/>
</dbReference>
<feature type="chain" id="PRO_5012511822" evidence="1">
    <location>
        <begin position="20"/>
        <end position="177"/>
    </location>
</feature>
<feature type="signal peptide" evidence="1">
    <location>
        <begin position="1"/>
        <end position="19"/>
    </location>
</feature>
<dbReference type="Pfam" id="PF10604">
    <property type="entry name" value="Polyketide_cyc2"/>
    <property type="match status" value="1"/>
</dbReference>
<reference evidence="3" key="1">
    <citation type="submission" date="2017-06" db="EMBL/GenBank/DDBJ databases">
        <authorList>
            <person name="Varghese N."/>
            <person name="Submissions S."/>
        </authorList>
    </citation>
    <scope>NUCLEOTIDE SEQUENCE [LARGE SCALE GENOMIC DNA]</scope>
    <source>
        <strain evidence="3">Ca-68</strain>
    </source>
</reference>
<dbReference type="RefSeq" id="WP_089374545.1">
    <property type="nucleotide sequence ID" value="NZ_FZOA01000001.1"/>
</dbReference>
<evidence type="ECO:0000256" key="1">
    <source>
        <dbReference type="SAM" id="SignalP"/>
    </source>
</evidence>
<dbReference type="CDD" id="cd07821">
    <property type="entry name" value="PYR_PYL_RCAR_like"/>
    <property type="match status" value="1"/>
</dbReference>
<organism evidence="2 3">
    <name type="scientific">Methylobacillus rhizosphaerae</name>
    <dbReference type="NCBI Taxonomy" id="551994"/>
    <lineage>
        <taxon>Bacteria</taxon>
        <taxon>Pseudomonadati</taxon>
        <taxon>Pseudomonadota</taxon>
        <taxon>Betaproteobacteria</taxon>
        <taxon>Nitrosomonadales</taxon>
        <taxon>Methylophilaceae</taxon>
        <taxon>Methylobacillus</taxon>
    </lineage>
</organism>
<dbReference type="InterPro" id="IPR019587">
    <property type="entry name" value="Polyketide_cyclase/dehydratase"/>
</dbReference>
<dbReference type="PANTHER" id="PTHR39332">
    <property type="entry name" value="BLL4707 PROTEIN"/>
    <property type="match status" value="1"/>
</dbReference>
<name>A0A238Y360_9PROT</name>
<evidence type="ECO:0000313" key="2">
    <source>
        <dbReference type="EMBL" id="SNR65716.1"/>
    </source>
</evidence>
<dbReference type="AlphaFoldDB" id="A0A238Y360"/>
<accession>A0A238Y360</accession>
<dbReference type="OrthoDB" id="1364128at2"/>
<protein>
    <submittedName>
        <fullName evidence="2">Polyketide cyclase / dehydrase and lipid transport</fullName>
    </submittedName>
</protein>
<dbReference type="Proteomes" id="UP000198305">
    <property type="component" value="Unassembled WGS sequence"/>
</dbReference>
<gene>
    <name evidence="2" type="ORF">SAMN05192560_0416</name>
</gene>
<dbReference type="EMBL" id="FZOA01000001">
    <property type="protein sequence ID" value="SNR65716.1"/>
    <property type="molecule type" value="Genomic_DNA"/>
</dbReference>
<dbReference type="InterPro" id="IPR023393">
    <property type="entry name" value="START-like_dom_sf"/>
</dbReference>
<sequence>MKKILALLAIGMLPLTAAAHGPSPQKVEKIVTINASADKVWALVKDFGNWQKWHPAVESTKLDKRKDESGEEQTVRLLTLKGGGTILENLKSIDEEGKQIKYGIIEGVLPVSDYYSTVTVKPVDGGKSEVKWMGRFYRVYKLNPPIPPGQDDKSALDAVNGVYDTGLANLKKVAEGQ</sequence>
<keyword evidence="1" id="KW-0732">Signal</keyword>
<evidence type="ECO:0000313" key="3">
    <source>
        <dbReference type="Proteomes" id="UP000198305"/>
    </source>
</evidence>